<evidence type="ECO:0000313" key="1">
    <source>
        <dbReference type="EMBL" id="KLO10888.1"/>
    </source>
</evidence>
<dbReference type="Proteomes" id="UP000053477">
    <property type="component" value="Unassembled WGS sequence"/>
</dbReference>
<name>A0A0H2RN60_9AGAM</name>
<dbReference type="AlphaFoldDB" id="A0A0H2RN60"/>
<gene>
    <name evidence="1" type="ORF">SCHPADRAFT_497039</name>
</gene>
<evidence type="ECO:0000313" key="2">
    <source>
        <dbReference type="Proteomes" id="UP000053477"/>
    </source>
</evidence>
<organism evidence="1 2">
    <name type="scientific">Schizopora paradoxa</name>
    <dbReference type="NCBI Taxonomy" id="27342"/>
    <lineage>
        <taxon>Eukaryota</taxon>
        <taxon>Fungi</taxon>
        <taxon>Dikarya</taxon>
        <taxon>Basidiomycota</taxon>
        <taxon>Agaricomycotina</taxon>
        <taxon>Agaricomycetes</taxon>
        <taxon>Hymenochaetales</taxon>
        <taxon>Schizoporaceae</taxon>
        <taxon>Schizopora</taxon>
    </lineage>
</organism>
<protein>
    <submittedName>
        <fullName evidence="1">Uncharacterized protein</fullName>
    </submittedName>
</protein>
<dbReference type="EMBL" id="KQ086014">
    <property type="protein sequence ID" value="KLO10888.1"/>
    <property type="molecule type" value="Genomic_DNA"/>
</dbReference>
<proteinExistence type="predicted"/>
<sequence length="133" mass="14848">MLTITQSVMCAHIFSSCRWEIKSRYPSHGRARDLKEKREAIACLIPIVAVVSYRHLKVIRCKGDATMRAATAWSKCGNGWPTILRGPARLPQQTQMIKTVCILGGSVEKTKTISEESPMSMGAYLLVTQRMHA</sequence>
<dbReference type="InParanoid" id="A0A0H2RN60"/>
<reference evidence="1 2" key="1">
    <citation type="submission" date="2015-04" db="EMBL/GenBank/DDBJ databases">
        <title>Complete genome sequence of Schizopora paradoxa KUC8140, a cosmopolitan wood degrader in East Asia.</title>
        <authorList>
            <consortium name="DOE Joint Genome Institute"/>
            <person name="Min B."/>
            <person name="Park H."/>
            <person name="Jang Y."/>
            <person name="Kim J.-J."/>
            <person name="Kim K.H."/>
            <person name="Pangilinan J."/>
            <person name="Lipzen A."/>
            <person name="Riley R."/>
            <person name="Grigoriev I.V."/>
            <person name="Spatafora J.W."/>
            <person name="Choi I.-G."/>
        </authorList>
    </citation>
    <scope>NUCLEOTIDE SEQUENCE [LARGE SCALE GENOMIC DNA]</scope>
    <source>
        <strain evidence="1 2">KUC8140</strain>
    </source>
</reference>
<accession>A0A0H2RN60</accession>
<keyword evidence="2" id="KW-1185">Reference proteome</keyword>